<protein>
    <recommendedName>
        <fullName evidence="2">DUF4032 domain-containing protein</fullName>
    </recommendedName>
</protein>
<organism evidence="3 4">
    <name type="scientific">Sphaerobacter thermophilus (strain ATCC 49802 / DSM 20745 / KCCM 41009 / NCIMB 13125 / S 6022)</name>
    <dbReference type="NCBI Taxonomy" id="479434"/>
    <lineage>
        <taxon>Bacteria</taxon>
        <taxon>Pseudomonadati</taxon>
        <taxon>Thermomicrobiota</taxon>
        <taxon>Thermomicrobia</taxon>
        <taxon>Sphaerobacterales</taxon>
        <taxon>Sphaerobacterineae</taxon>
        <taxon>Sphaerobacteraceae</taxon>
        <taxon>Sphaerobacter</taxon>
    </lineage>
</organism>
<dbReference type="HOGENOM" id="CLU_035793_0_0_0"/>
<evidence type="ECO:0000313" key="4">
    <source>
        <dbReference type="Proteomes" id="UP000002027"/>
    </source>
</evidence>
<keyword evidence="1" id="KW-0175">Coiled coil</keyword>
<keyword evidence="4" id="KW-1185">Reference proteome</keyword>
<evidence type="ECO:0000256" key="1">
    <source>
        <dbReference type="SAM" id="Coils"/>
    </source>
</evidence>
<accession>D1CA44</accession>
<proteinExistence type="predicted"/>
<dbReference type="Pfam" id="PF13224">
    <property type="entry name" value="DUF4032"/>
    <property type="match status" value="1"/>
</dbReference>
<evidence type="ECO:0000259" key="2">
    <source>
        <dbReference type="Pfam" id="PF13224"/>
    </source>
</evidence>
<dbReference type="STRING" id="479434.Sthe_3287"/>
<name>D1CA44_SPHTD</name>
<dbReference type="EMBL" id="CP001824">
    <property type="protein sequence ID" value="ACZ40687.1"/>
    <property type="molecule type" value="Genomic_DNA"/>
</dbReference>
<dbReference type="InterPro" id="IPR011009">
    <property type="entry name" value="Kinase-like_dom_sf"/>
</dbReference>
<evidence type="ECO:0000313" key="3">
    <source>
        <dbReference type="EMBL" id="ACZ40687.1"/>
    </source>
</evidence>
<feature type="domain" description="DUF4032" evidence="2">
    <location>
        <begin position="229"/>
        <end position="394"/>
    </location>
</feature>
<dbReference type="SUPFAM" id="SSF56112">
    <property type="entry name" value="Protein kinase-like (PK-like)"/>
    <property type="match status" value="1"/>
</dbReference>
<feature type="coiled-coil region" evidence="1">
    <location>
        <begin position="298"/>
        <end position="325"/>
    </location>
</feature>
<dbReference type="Pfam" id="PF06293">
    <property type="entry name" value="Kdo"/>
    <property type="match status" value="1"/>
</dbReference>
<dbReference type="Proteomes" id="UP000002027">
    <property type="component" value="Chromosome 2"/>
</dbReference>
<dbReference type="InterPro" id="IPR025111">
    <property type="entry name" value="DUF4032"/>
</dbReference>
<reference evidence="3 4" key="2">
    <citation type="journal article" date="2010" name="Stand. Genomic Sci.">
        <title>Complete genome sequence of Desulfohalobium retbaense type strain (HR(100)).</title>
        <authorList>
            <person name="Spring S."/>
            <person name="Nolan M."/>
            <person name="Lapidus A."/>
            <person name="Glavina Del Rio T."/>
            <person name="Copeland A."/>
            <person name="Tice H."/>
            <person name="Cheng J.F."/>
            <person name="Lucas S."/>
            <person name="Land M."/>
            <person name="Chen F."/>
            <person name="Bruce D."/>
            <person name="Goodwin L."/>
            <person name="Pitluck S."/>
            <person name="Ivanova N."/>
            <person name="Mavromatis K."/>
            <person name="Mikhailova N."/>
            <person name="Pati A."/>
            <person name="Chen A."/>
            <person name="Palaniappan K."/>
            <person name="Hauser L."/>
            <person name="Chang Y.J."/>
            <person name="Jeffries C.D."/>
            <person name="Munk C."/>
            <person name="Kiss H."/>
            <person name="Chain P."/>
            <person name="Han C."/>
            <person name="Brettin T."/>
            <person name="Detter J.C."/>
            <person name="Schuler E."/>
            <person name="Goker M."/>
            <person name="Rohde M."/>
            <person name="Bristow J."/>
            <person name="Eisen J.A."/>
            <person name="Markowitz V."/>
            <person name="Hugenholtz P."/>
            <person name="Kyrpides N.C."/>
            <person name="Klenk H.P."/>
        </authorList>
    </citation>
    <scope>NUCLEOTIDE SEQUENCE [LARGE SCALE GENOMIC DNA]</scope>
    <source>
        <strain evidence="4">ATCC 49802 / DSM 20745 / S 6022</strain>
    </source>
</reference>
<sequence>MTFRIIGQPAEPAMFDLPWTVPLAEWPRDRLVQVVRGISRHVVRFIYEGGILYALKELPVEAAQREYRLLRQLAARDLRVVEAVGVVTDRTHRDTGEPLGAILITRHLEYSLPYRTLFTSPGISDLRGSLLQALAELLVQLHLAGFFWGDCSLSNTLFRRDAGTLAAYLVDAETSEIHPTISDRMREYDLEIAQENIAGELLDLEGAFGPLPGIDPFETARALHDTYNSLWSELMREEIFRPGERYRLEARLRRINELGFDVKELELVTTHGGTKLRLQTHLVEPGHHRRRLMMLTGLDVQENQARRLLNDIMSYRARLEQMTGRPVPEAAAAYRWLDEVFKPTVEAIPPDLRTKLEPAELFHQILEHRWFLSESAKRDVGMERAVRSYVENVLRFVPDERTVLSTPELDPSAVEG</sequence>
<dbReference type="eggNOG" id="COG3642">
    <property type="taxonomic scope" value="Bacteria"/>
</dbReference>
<dbReference type="InParanoid" id="D1CA44"/>
<gene>
    <name evidence="3" type="ordered locus">Sthe_3287</name>
</gene>
<dbReference type="KEGG" id="sti:Sthe_3287"/>
<dbReference type="RefSeq" id="WP_012873722.1">
    <property type="nucleotide sequence ID" value="NC_013524.1"/>
</dbReference>
<reference evidence="4" key="1">
    <citation type="submission" date="2009-11" db="EMBL/GenBank/DDBJ databases">
        <title>The complete chromosome 2 of Sphaerobacter thermophilus DSM 20745.</title>
        <authorList>
            <person name="Lucas S."/>
            <person name="Copeland A."/>
            <person name="Lapidus A."/>
            <person name="Glavina del Rio T."/>
            <person name="Dalin E."/>
            <person name="Tice H."/>
            <person name="Bruce D."/>
            <person name="Goodwin L."/>
            <person name="Pitluck S."/>
            <person name="Kyrpides N."/>
            <person name="Mavromatis K."/>
            <person name="Ivanova N."/>
            <person name="Mikhailova N."/>
            <person name="LaButti K.M."/>
            <person name="Clum A."/>
            <person name="Sun H.I."/>
            <person name="Brettin T."/>
            <person name="Detter J.C."/>
            <person name="Han C."/>
            <person name="Larimer F."/>
            <person name="Land M."/>
            <person name="Hauser L."/>
            <person name="Markowitz V."/>
            <person name="Cheng J.F."/>
            <person name="Hugenholtz P."/>
            <person name="Woyke T."/>
            <person name="Wu D."/>
            <person name="Steenblock K."/>
            <person name="Schneider S."/>
            <person name="Pukall R."/>
            <person name="Goeker M."/>
            <person name="Klenk H.P."/>
            <person name="Eisen J.A."/>
        </authorList>
    </citation>
    <scope>NUCLEOTIDE SEQUENCE [LARGE SCALE GENOMIC DNA]</scope>
    <source>
        <strain evidence="4">ATCC 49802 / DSM 20745 / S 6022</strain>
    </source>
</reference>
<dbReference type="AlphaFoldDB" id="D1CA44"/>